<proteinExistence type="predicted"/>
<name>A0A2M6WYM1_9BACT</name>
<organism evidence="11 12">
    <name type="scientific">Candidatus Andersenbacteria bacterium CG10_big_fil_rev_8_21_14_0_10_54_11</name>
    <dbReference type="NCBI Taxonomy" id="1974485"/>
    <lineage>
        <taxon>Bacteria</taxon>
        <taxon>Candidatus Anderseniibacteriota</taxon>
    </lineage>
</organism>
<feature type="domain" description="Cation/H+ exchanger transmembrane" evidence="10">
    <location>
        <begin position="16"/>
        <end position="392"/>
    </location>
</feature>
<feature type="transmembrane region" description="Helical" evidence="9">
    <location>
        <begin position="217"/>
        <end position="233"/>
    </location>
</feature>
<feature type="transmembrane region" description="Helical" evidence="9">
    <location>
        <begin position="182"/>
        <end position="205"/>
    </location>
</feature>
<feature type="transmembrane region" description="Helical" evidence="9">
    <location>
        <begin position="56"/>
        <end position="77"/>
    </location>
</feature>
<evidence type="ECO:0000256" key="3">
    <source>
        <dbReference type="ARBA" id="ARBA00022449"/>
    </source>
</evidence>
<dbReference type="EMBL" id="PEZP01000041">
    <property type="protein sequence ID" value="PIT97892.1"/>
    <property type="molecule type" value="Genomic_DNA"/>
</dbReference>
<feature type="transmembrane region" description="Helical" evidence="9">
    <location>
        <begin position="377"/>
        <end position="396"/>
    </location>
</feature>
<evidence type="ECO:0000256" key="4">
    <source>
        <dbReference type="ARBA" id="ARBA00022475"/>
    </source>
</evidence>
<keyword evidence="3" id="KW-0050">Antiport</keyword>
<dbReference type="Proteomes" id="UP000230731">
    <property type="component" value="Unassembled WGS sequence"/>
</dbReference>
<dbReference type="GO" id="GO:0005886">
    <property type="term" value="C:plasma membrane"/>
    <property type="evidence" value="ECO:0007669"/>
    <property type="project" value="UniProtKB-SubCell"/>
</dbReference>
<evidence type="ECO:0000313" key="12">
    <source>
        <dbReference type="Proteomes" id="UP000230731"/>
    </source>
</evidence>
<dbReference type="InterPro" id="IPR006153">
    <property type="entry name" value="Cation/H_exchanger_TM"/>
</dbReference>
<feature type="transmembrane region" description="Helical" evidence="9">
    <location>
        <begin position="283"/>
        <end position="302"/>
    </location>
</feature>
<dbReference type="PANTHER" id="PTHR32507:SF0">
    <property type="entry name" value="NA(+)_H(+) ANTIPORTER 2-RELATED"/>
    <property type="match status" value="1"/>
</dbReference>
<feature type="transmembrane region" description="Helical" evidence="9">
    <location>
        <begin position="308"/>
        <end position="325"/>
    </location>
</feature>
<keyword evidence="7" id="KW-0406">Ion transport</keyword>
<keyword evidence="4" id="KW-1003">Cell membrane</keyword>
<keyword evidence="2" id="KW-0813">Transport</keyword>
<evidence type="ECO:0000256" key="5">
    <source>
        <dbReference type="ARBA" id="ARBA00022692"/>
    </source>
</evidence>
<dbReference type="Gene3D" id="1.20.1530.20">
    <property type="match status" value="1"/>
</dbReference>
<dbReference type="AlphaFoldDB" id="A0A2M6WYM1"/>
<gene>
    <name evidence="11" type="ORF">COT71_03710</name>
</gene>
<dbReference type="InterPro" id="IPR038770">
    <property type="entry name" value="Na+/solute_symporter_sf"/>
</dbReference>
<keyword evidence="5 9" id="KW-0812">Transmembrane</keyword>
<evidence type="ECO:0000256" key="2">
    <source>
        <dbReference type="ARBA" id="ARBA00022448"/>
    </source>
</evidence>
<feature type="transmembrane region" description="Helical" evidence="9">
    <location>
        <begin position="117"/>
        <end position="138"/>
    </location>
</feature>
<reference evidence="12" key="1">
    <citation type="submission" date="2017-09" db="EMBL/GenBank/DDBJ databases">
        <title>Depth-based differentiation of microbial function through sediment-hosted aquifers and enrichment of novel symbionts in the deep terrestrial subsurface.</title>
        <authorList>
            <person name="Probst A.J."/>
            <person name="Ladd B."/>
            <person name="Jarett J.K."/>
            <person name="Geller-Mcgrath D.E."/>
            <person name="Sieber C.M.K."/>
            <person name="Emerson J.B."/>
            <person name="Anantharaman K."/>
            <person name="Thomas B.C."/>
            <person name="Malmstrom R."/>
            <person name="Stieglmeier M."/>
            <person name="Klingl A."/>
            <person name="Woyke T."/>
            <person name="Ryan C.M."/>
            <person name="Banfield J.F."/>
        </authorList>
    </citation>
    <scope>NUCLEOTIDE SEQUENCE [LARGE SCALE GENOMIC DNA]</scope>
</reference>
<dbReference type="PANTHER" id="PTHR32507">
    <property type="entry name" value="NA(+)/H(+) ANTIPORTER 1"/>
    <property type="match status" value="1"/>
</dbReference>
<feature type="transmembrane region" description="Helical" evidence="9">
    <location>
        <begin position="239"/>
        <end position="262"/>
    </location>
</feature>
<evidence type="ECO:0000313" key="11">
    <source>
        <dbReference type="EMBL" id="PIT97892.1"/>
    </source>
</evidence>
<evidence type="ECO:0000256" key="9">
    <source>
        <dbReference type="SAM" id="Phobius"/>
    </source>
</evidence>
<keyword evidence="6 9" id="KW-1133">Transmembrane helix</keyword>
<comment type="subcellular location">
    <subcellularLocation>
        <location evidence="1">Cell membrane</location>
        <topology evidence="1">Multi-pass membrane protein</topology>
    </subcellularLocation>
</comment>
<feature type="transmembrane region" description="Helical" evidence="9">
    <location>
        <begin position="6"/>
        <end position="25"/>
    </location>
</feature>
<evidence type="ECO:0000256" key="8">
    <source>
        <dbReference type="ARBA" id="ARBA00023136"/>
    </source>
</evidence>
<feature type="transmembrane region" description="Helical" evidence="9">
    <location>
        <begin position="89"/>
        <end position="111"/>
    </location>
</feature>
<feature type="transmembrane region" description="Helical" evidence="9">
    <location>
        <begin position="345"/>
        <end position="365"/>
    </location>
</feature>
<dbReference type="GO" id="GO:0015297">
    <property type="term" value="F:antiporter activity"/>
    <property type="evidence" value="ECO:0007669"/>
    <property type="project" value="UniProtKB-KW"/>
</dbReference>
<protein>
    <recommendedName>
        <fullName evidence="10">Cation/H+ exchanger transmembrane domain-containing protein</fullName>
    </recommendedName>
</protein>
<evidence type="ECO:0000256" key="1">
    <source>
        <dbReference type="ARBA" id="ARBA00004651"/>
    </source>
</evidence>
<dbReference type="GO" id="GO:1902600">
    <property type="term" value="P:proton transmembrane transport"/>
    <property type="evidence" value="ECO:0007669"/>
    <property type="project" value="InterPro"/>
</dbReference>
<comment type="caution">
    <text evidence="11">The sequence shown here is derived from an EMBL/GenBank/DDBJ whole genome shotgun (WGS) entry which is preliminary data.</text>
</comment>
<evidence type="ECO:0000256" key="7">
    <source>
        <dbReference type="ARBA" id="ARBA00023065"/>
    </source>
</evidence>
<keyword evidence="8 9" id="KW-0472">Membrane</keyword>
<evidence type="ECO:0000259" key="10">
    <source>
        <dbReference type="Pfam" id="PF00999"/>
    </source>
</evidence>
<dbReference type="Pfam" id="PF00999">
    <property type="entry name" value="Na_H_Exchanger"/>
    <property type="match status" value="1"/>
</dbReference>
<accession>A0A2M6WYM1</accession>
<evidence type="ECO:0000256" key="6">
    <source>
        <dbReference type="ARBA" id="ARBA00022989"/>
    </source>
</evidence>
<sequence>MAIEGLVVLVGLLVFAAHFFDWVFSHTAVPDALLLMLVGIVLGPVLGAVPSDFFGVSGAVILAAALVIMLFDAGTRLDLGTLRAAARGALTLTVGSMVLAASGAAGLLYWLTDLSGAVAVIAGVLVSGVTSGVVLALLSQLQVSERVQTILTLEATMTDVLVLAVVLALLEAYVAGNFAVSALAWSVVTAMLAAAAIGFLVGVVWTNLLDTIRHLQNSLFVTAAAAFVLYGVLELMGLSGFIAVLTFGVTVGSVGAFNHYLAGRHRWLQFVLRPRALSRRERAFFGELVFLLQTFFFVYIGLSMQFASLYIVSLALAAAIVLLLLRFVAVRMGLPRDISVREASLAAVLIPKGFSPAVLVILLVQRDIPGALLVQEFTTALIFWSISVTSLFIFLIQRTAVGGLYGRLLRGFGTEPLLSEVPVAEG</sequence>